<dbReference type="SMART" id="SM00943">
    <property type="entry name" value="Prim-Pol"/>
    <property type="match status" value="1"/>
</dbReference>
<dbReference type="CDD" id="cd04859">
    <property type="entry name" value="Prim_Pol"/>
    <property type="match status" value="1"/>
</dbReference>
<dbReference type="PANTHER" id="PTHR35372">
    <property type="entry name" value="ATP BINDING PROTEIN-RELATED"/>
    <property type="match status" value="1"/>
</dbReference>
<dbReference type="Pfam" id="PF09250">
    <property type="entry name" value="Prim-Pol"/>
    <property type="match status" value="1"/>
</dbReference>
<evidence type="ECO:0000313" key="5">
    <source>
        <dbReference type="Proteomes" id="UP000019681"/>
    </source>
</evidence>
<dbReference type="InterPro" id="IPR051620">
    <property type="entry name" value="ORF904-like_C"/>
</dbReference>
<dbReference type="Pfam" id="PF06048">
    <property type="entry name" value="DUF927"/>
    <property type="match status" value="1"/>
</dbReference>
<reference evidence="4 5" key="1">
    <citation type="journal article" date="2014" name="Genome Announc.">
        <title>Draft Genome Sequence of Fervidicella metallireducens Strain AeBT, an Iron-Reducing Thermoanaerobe from the Great Artesian Basin.</title>
        <authorList>
            <person name="Patel B.K."/>
        </authorList>
    </citation>
    <scope>NUCLEOTIDE SEQUENCE [LARGE SCALE GENOMIC DNA]</scope>
    <source>
        <strain evidence="4 5">AeB</strain>
    </source>
</reference>
<dbReference type="PANTHER" id="PTHR35372:SF2">
    <property type="entry name" value="SF3 HELICASE DOMAIN-CONTAINING PROTEIN"/>
    <property type="match status" value="1"/>
</dbReference>
<evidence type="ECO:0000259" key="3">
    <source>
        <dbReference type="SMART" id="SM00943"/>
    </source>
</evidence>
<dbReference type="SMART" id="SM00942">
    <property type="entry name" value="PriCT_1"/>
    <property type="match status" value="1"/>
</dbReference>
<dbReference type="InterPro" id="IPR009270">
    <property type="entry name" value="DUF927"/>
</dbReference>
<accession>A0A017RYU5</accession>
<protein>
    <submittedName>
        <fullName evidence="4">DNA primase</fullName>
    </submittedName>
</protein>
<feature type="domain" description="Primase C-terminal 1" evidence="2">
    <location>
        <begin position="192"/>
        <end position="258"/>
    </location>
</feature>
<dbReference type="OrthoDB" id="158067at2"/>
<name>A0A017RYU5_9CLOT</name>
<dbReference type="Pfam" id="PF18662">
    <property type="entry name" value="HTH_56"/>
    <property type="match status" value="1"/>
</dbReference>
<dbReference type="EMBL" id="AZQP01000009">
    <property type="protein sequence ID" value="EYE89085.1"/>
    <property type="molecule type" value="Genomic_DNA"/>
</dbReference>
<evidence type="ECO:0000256" key="1">
    <source>
        <dbReference type="ARBA" id="ARBA00022801"/>
    </source>
</evidence>
<dbReference type="STRING" id="1403537.Q428_04670"/>
<keyword evidence="5" id="KW-1185">Reference proteome</keyword>
<dbReference type="Pfam" id="PF08708">
    <property type="entry name" value="PriCT_1"/>
    <property type="match status" value="1"/>
</dbReference>
<gene>
    <name evidence="4" type="ORF">Q428_04670</name>
</gene>
<dbReference type="GO" id="GO:0016787">
    <property type="term" value="F:hydrolase activity"/>
    <property type="evidence" value="ECO:0007669"/>
    <property type="project" value="UniProtKB-KW"/>
</dbReference>
<dbReference type="Proteomes" id="UP000019681">
    <property type="component" value="Unassembled WGS sequence"/>
</dbReference>
<dbReference type="SUPFAM" id="SSF56747">
    <property type="entry name" value="Prim-pol domain"/>
    <property type="match status" value="1"/>
</dbReference>
<evidence type="ECO:0000259" key="2">
    <source>
        <dbReference type="SMART" id="SM00942"/>
    </source>
</evidence>
<feature type="domain" description="DNA primase/polymerase bifunctional N-terminal" evidence="3">
    <location>
        <begin position="9"/>
        <end position="180"/>
    </location>
</feature>
<comment type="caution">
    <text evidence="4">The sequence shown here is derived from an EMBL/GenBank/DDBJ whole genome shotgun (WGS) entry which is preliminary data.</text>
</comment>
<sequence>MVNERAKLAVGYAKRGFKIVILHGIDKKGNCTCHKGKNCKSSGKHPIYKNWEEKATTNEDEILEEFKKHPNANIGFLTGEGYFVLDIDTKNNGYESLKSFGEFKKTVSVKTGSGGSHHYFKISEGLDIPNKVGILPGVDIRSRGGLVVAPGSVHKNGNRYEWIEGCSIDEVEIAEPDEWLINLILNKRNTFKEIPEVIEEGSRNSMLTSIAGALRRKGLSYDGILAALLAENNTRCNPPLSDSEIETIAKSICRYKPEDPITGEEWDVFKSDDVLDIITNLDDYSKVFEKEMLNKLSMIKDNDPAAFAIIKSKLKGKVNIRDLEKSIKHIKFNEITTYNKMPLKLKGLDTKGYNVPYGWEVDLQDGIFMCEQSSDGNINKFPVSFTPIVISRRFHNLDMETEKVELAFFRDGHWRKILAPRSVVFNKNSILRLADSSFPVSSNNASDLISYLSDFERENDRVIPLEKSVARLGWLNSNEFFPYSTRQRLEFEDDSKEASKIISGLKISGDYTRWLDVARKARENAAARFIISAGFASILLEQLHKRVFFIHLWHNSRSGKTATLKLAISAFGNPSKLIGSFNSTAVGLERMAAALRNLPFAIDELQVLNTKRMTTDSVIYMLAQGQGRTRGSKDGGIQEILNWRNIILTTGEEAMIGDNTQDGANTRTFEIYAKPIEDVSFAAMVHETAEQNYGHAGEVYIKKLCEELGKDEEFLNSNFNRIKEKLKEKHVDCIHINEVSVVALGDYLSSMYVFEEDEDTAFNMAIKTAEEMIENNRQLTRSDNIERAWEAFVNWIIANNQRFQFDTPSPRYGRIDLNENYFVIPTYAHKALEEAGFSPKKVFRGFAERGYIESYIDTEGIRRFQISKSICGKTCRVYVVKVPIGDKKEEVSMYEEYNIDFLK</sequence>
<proteinExistence type="predicted"/>
<keyword evidence="1" id="KW-0378">Hydrolase</keyword>
<dbReference type="RefSeq" id="WP_084478112.1">
    <property type="nucleotide sequence ID" value="NZ_AZQP01000009.1"/>
</dbReference>
<dbReference type="InterPro" id="IPR015330">
    <property type="entry name" value="DNA_primase/pol_bifunc_N"/>
</dbReference>
<dbReference type="InterPro" id="IPR014820">
    <property type="entry name" value="PriCT_1"/>
</dbReference>
<organism evidence="4 5">
    <name type="scientific">Fervidicella metallireducens AeB</name>
    <dbReference type="NCBI Taxonomy" id="1403537"/>
    <lineage>
        <taxon>Bacteria</taxon>
        <taxon>Bacillati</taxon>
        <taxon>Bacillota</taxon>
        <taxon>Clostridia</taxon>
        <taxon>Eubacteriales</taxon>
        <taxon>Clostridiaceae</taxon>
        <taxon>Fervidicella</taxon>
    </lineage>
</organism>
<dbReference type="AlphaFoldDB" id="A0A017RYU5"/>
<dbReference type="InterPro" id="IPR040538">
    <property type="entry name" value="Cch_HTH"/>
</dbReference>
<evidence type="ECO:0000313" key="4">
    <source>
        <dbReference type="EMBL" id="EYE89085.1"/>
    </source>
</evidence>